<dbReference type="InterPro" id="IPR045518">
    <property type="entry name" value="2EXR"/>
</dbReference>
<dbReference type="OrthoDB" id="2951834at2759"/>
<reference evidence="3" key="1">
    <citation type="journal article" date="2020" name="Stud. Mycol.">
        <title>101 Dothideomycetes genomes: a test case for predicting lifestyles and emergence of pathogens.</title>
        <authorList>
            <person name="Haridas S."/>
            <person name="Albert R."/>
            <person name="Binder M."/>
            <person name="Bloem J."/>
            <person name="Labutti K."/>
            <person name="Salamov A."/>
            <person name="Andreopoulos B."/>
            <person name="Baker S."/>
            <person name="Barry K."/>
            <person name="Bills G."/>
            <person name="Bluhm B."/>
            <person name="Cannon C."/>
            <person name="Castanera R."/>
            <person name="Culley D."/>
            <person name="Daum C."/>
            <person name="Ezra D."/>
            <person name="Gonzalez J."/>
            <person name="Henrissat B."/>
            <person name="Kuo A."/>
            <person name="Liang C."/>
            <person name="Lipzen A."/>
            <person name="Lutzoni F."/>
            <person name="Magnuson J."/>
            <person name="Mondo S."/>
            <person name="Nolan M."/>
            <person name="Ohm R."/>
            <person name="Pangilinan J."/>
            <person name="Park H.-J."/>
            <person name="Ramirez L."/>
            <person name="Alfaro M."/>
            <person name="Sun H."/>
            <person name="Tritt A."/>
            <person name="Yoshinaga Y."/>
            <person name="Zwiers L.-H."/>
            <person name="Turgeon B."/>
            <person name="Goodwin S."/>
            <person name="Spatafora J."/>
            <person name="Crous P."/>
            <person name="Grigoriev I."/>
        </authorList>
    </citation>
    <scope>NUCLEOTIDE SEQUENCE</scope>
    <source>
        <strain evidence="3">ATCC 36951</strain>
    </source>
</reference>
<dbReference type="RefSeq" id="XP_033661887.1">
    <property type="nucleotide sequence ID" value="XM_033809110.1"/>
</dbReference>
<protein>
    <recommendedName>
        <fullName evidence="2">2EXR domain-containing protein</fullName>
    </recommendedName>
</protein>
<evidence type="ECO:0000256" key="1">
    <source>
        <dbReference type="SAM" id="MobiDB-lite"/>
    </source>
</evidence>
<proteinExistence type="predicted"/>
<dbReference type="InterPro" id="IPR038883">
    <property type="entry name" value="AN11006-like"/>
</dbReference>
<sequence>MNNSLFGKLPAELRTSIYELALFSPNGIELGFIKAPIRGNWEEDSTLAIRPLNPHQLSPNLLSTCKQIHHEALPIVLSNHFTIPLNWNFLRHMALPAGRALADWGVRYTSHGHLITSLHITYSDLGMKELEGIAAFAKSSLHSLHSLQHSGLRPSLTLSIDLVHRAIGQHSPYIAHVDLGLKSASGNRHAIAHVIRDADAMASPWYRPRLAPGTYLLWQPGMEDALMRRTVREEAEYVESMVAYVQAGGVWAAEEEEYLHKYEYECGESDSEINETLWEADFEEGYSPKGGRSRGLRGSKKKAIKGRAKKW</sequence>
<gene>
    <name evidence="3" type="ORF">M409DRAFT_28606</name>
</gene>
<evidence type="ECO:0000313" key="4">
    <source>
        <dbReference type="Proteomes" id="UP000799537"/>
    </source>
</evidence>
<accession>A0A6A6C3X8</accession>
<feature type="compositionally biased region" description="Basic residues" evidence="1">
    <location>
        <begin position="291"/>
        <end position="311"/>
    </location>
</feature>
<dbReference type="Proteomes" id="UP000799537">
    <property type="component" value="Unassembled WGS sequence"/>
</dbReference>
<feature type="region of interest" description="Disordered" evidence="1">
    <location>
        <begin position="285"/>
        <end position="311"/>
    </location>
</feature>
<organism evidence="3 4">
    <name type="scientific">Zasmidium cellare ATCC 36951</name>
    <dbReference type="NCBI Taxonomy" id="1080233"/>
    <lineage>
        <taxon>Eukaryota</taxon>
        <taxon>Fungi</taxon>
        <taxon>Dikarya</taxon>
        <taxon>Ascomycota</taxon>
        <taxon>Pezizomycotina</taxon>
        <taxon>Dothideomycetes</taxon>
        <taxon>Dothideomycetidae</taxon>
        <taxon>Mycosphaerellales</taxon>
        <taxon>Mycosphaerellaceae</taxon>
        <taxon>Zasmidium</taxon>
    </lineage>
</organism>
<evidence type="ECO:0000259" key="2">
    <source>
        <dbReference type="Pfam" id="PF20150"/>
    </source>
</evidence>
<name>A0A6A6C3X8_ZASCE</name>
<dbReference type="PANTHER" id="PTHR42085:SF2">
    <property type="entry name" value="F-BOX DOMAIN-CONTAINING PROTEIN"/>
    <property type="match status" value="1"/>
</dbReference>
<dbReference type="Pfam" id="PF20150">
    <property type="entry name" value="2EXR"/>
    <property type="match status" value="1"/>
</dbReference>
<dbReference type="EMBL" id="ML993622">
    <property type="protein sequence ID" value="KAF2160998.1"/>
    <property type="molecule type" value="Genomic_DNA"/>
</dbReference>
<dbReference type="PANTHER" id="PTHR42085">
    <property type="entry name" value="F-BOX DOMAIN-CONTAINING PROTEIN"/>
    <property type="match status" value="1"/>
</dbReference>
<keyword evidence="4" id="KW-1185">Reference proteome</keyword>
<dbReference type="GeneID" id="54562382"/>
<dbReference type="AlphaFoldDB" id="A0A6A6C3X8"/>
<feature type="domain" description="2EXR" evidence="2">
    <location>
        <begin position="5"/>
        <end position="79"/>
    </location>
</feature>
<evidence type="ECO:0000313" key="3">
    <source>
        <dbReference type="EMBL" id="KAF2160998.1"/>
    </source>
</evidence>